<organism evidence="2 3">
    <name type="scientific">Thalassiosira oceanica</name>
    <name type="common">Marine diatom</name>
    <dbReference type="NCBI Taxonomy" id="159749"/>
    <lineage>
        <taxon>Eukaryota</taxon>
        <taxon>Sar</taxon>
        <taxon>Stramenopiles</taxon>
        <taxon>Ochrophyta</taxon>
        <taxon>Bacillariophyta</taxon>
        <taxon>Coscinodiscophyceae</taxon>
        <taxon>Thalassiosirophycidae</taxon>
        <taxon>Thalassiosirales</taxon>
        <taxon>Thalassiosiraceae</taxon>
        <taxon>Thalassiosira</taxon>
    </lineage>
</organism>
<reference evidence="2 3" key="1">
    <citation type="journal article" date="2012" name="Genome Biol.">
        <title>Genome and low-iron response of an oceanic diatom adapted to chronic iron limitation.</title>
        <authorList>
            <person name="Lommer M."/>
            <person name="Specht M."/>
            <person name="Roy A.S."/>
            <person name="Kraemer L."/>
            <person name="Andreson R."/>
            <person name="Gutowska M.A."/>
            <person name="Wolf J."/>
            <person name="Bergner S.V."/>
            <person name="Schilhabel M.B."/>
            <person name="Klostermeier U.C."/>
            <person name="Beiko R.G."/>
            <person name="Rosenstiel P."/>
            <person name="Hippler M."/>
            <person name="Laroche J."/>
        </authorList>
    </citation>
    <scope>NUCLEOTIDE SEQUENCE [LARGE SCALE GENOMIC DNA]</scope>
    <source>
        <strain evidence="2 3">CCMP1005</strain>
    </source>
</reference>
<gene>
    <name evidence="2" type="ORF">THAOC_05612</name>
</gene>
<sequence>MAPMNMQQLSGLANMGESSSRPALRRREISLPDVTYCGAIATGDEDGSGGEPAVGNIIPAGRKVDGQYPPTDTDNRPHPLLILQRSTWTAWTGP</sequence>
<comment type="caution">
    <text evidence="2">The sequence shown here is derived from an EMBL/GenBank/DDBJ whole genome shotgun (WGS) entry which is preliminary data.</text>
</comment>
<accession>K0TMM8</accession>
<protein>
    <submittedName>
        <fullName evidence="2">Uncharacterized protein</fullName>
    </submittedName>
</protein>
<feature type="region of interest" description="Disordered" evidence="1">
    <location>
        <begin position="41"/>
        <end position="78"/>
    </location>
</feature>
<keyword evidence="3" id="KW-1185">Reference proteome</keyword>
<evidence type="ECO:0000256" key="1">
    <source>
        <dbReference type="SAM" id="MobiDB-lite"/>
    </source>
</evidence>
<dbReference type="EMBL" id="AGNL01005255">
    <property type="protein sequence ID" value="EJK72817.1"/>
    <property type="molecule type" value="Genomic_DNA"/>
</dbReference>
<evidence type="ECO:0000313" key="3">
    <source>
        <dbReference type="Proteomes" id="UP000266841"/>
    </source>
</evidence>
<proteinExistence type="predicted"/>
<name>K0TMM8_THAOC</name>
<dbReference type="Proteomes" id="UP000266841">
    <property type="component" value="Unassembled WGS sequence"/>
</dbReference>
<feature type="compositionally biased region" description="Polar residues" evidence="1">
    <location>
        <begin position="1"/>
        <end position="21"/>
    </location>
</feature>
<dbReference type="AlphaFoldDB" id="K0TMM8"/>
<evidence type="ECO:0000313" key="2">
    <source>
        <dbReference type="EMBL" id="EJK72817.1"/>
    </source>
</evidence>
<feature type="region of interest" description="Disordered" evidence="1">
    <location>
        <begin position="1"/>
        <end position="23"/>
    </location>
</feature>